<dbReference type="Pfam" id="PF11817">
    <property type="entry name" value="Foie-gras_1"/>
    <property type="match status" value="1"/>
</dbReference>
<reference evidence="3" key="1">
    <citation type="submission" date="2022-07" db="EMBL/GenBank/DDBJ databases">
        <title>Phylogenomic reconstructions and comparative analyses of Kickxellomycotina fungi.</title>
        <authorList>
            <person name="Reynolds N.K."/>
            <person name="Stajich J.E."/>
            <person name="Barry K."/>
            <person name="Grigoriev I.V."/>
            <person name="Crous P."/>
            <person name="Smith M.E."/>
        </authorList>
    </citation>
    <scope>NUCLEOTIDE SEQUENCE</scope>
    <source>
        <strain evidence="3">NRRL 1566</strain>
    </source>
</reference>
<name>A0A9W8M1U6_9FUNG</name>
<feature type="region of interest" description="Disordered" evidence="1">
    <location>
        <begin position="1735"/>
        <end position="1755"/>
    </location>
</feature>
<dbReference type="PANTHER" id="PTHR14374">
    <property type="entry name" value="FOIE GRAS"/>
    <property type="match status" value="1"/>
</dbReference>
<dbReference type="InterPro" id="IPR021773">
    <property type="entry name" value="TPC11"/>
</dbReference>
<sequence length="1848" mass="199213">MAELAFGHTAEQELATPYTQQFYPVLGVLNGPSSSAAESKLTAYGRQVGRSMLKYFRGSDIGQTTDSSSDYIFSGWDPVGPGRGPRWQTVLFERVDDIPRRKSRTQQANDQREDLSPRSNGGILSGEGLMTPKWVERQQRRPATVISLHMLQDGADSRLAEEMARNRVCLAAFGISYTAVVIINRGAAEDNTEARLSVIMQRGGLEVPQFAVCRPGSAPQFQRFLSELERSVFARATAFYAEAFMHSQSKLALIPQLPLPERPEDPESVRQSLIGTSESHAQSVKLMSDENVVRRYSRFLPLRGWLVRYHFKLGVFAECSGDRDTAQRCMWLAYAHLAAYIGEIAAGAYLPQTESAPESGWMWELNGSDNDGQRAQRLRMFGQRWDEALQLFEALHVRLVRGWLYQSLDVNALRATQSGSSGGWPYSFSGGGSGSAQRYTVAPVYRSGPSATAAAAASRAPVPISPGGNSPGSPPLANGAGGNGSLDPLVLSVHAGEVSAATELLMDTERVRRKGGAAGTVSFVSLGSETRDIDLLEIKESRGCGWWPLGGFYAVVDFGRGQQASRMGLVLNSSQDVGCTASMLPAENPYDTSLTLAGRQCAEHVVLLARILQHSGFGEDSSYFWACLERQYCLNAALYLLAAGHGMGFARALNRALLRLNSDAASAAATNAQVSNMLMSSLRQPLPARAASSAGAAAEAHGRPRAPSTAFTGFAFDQALGSIYAVVEPKRASDVVSAVSSGEDSLFPQWMWPESAAPLFDAAALASLQRCRQLAVEADVYGPGASSKDRQRVFSANPGVENTYMSAWLNAERQRNSEVLAGSRVCHLLAAALASTDGSSQASHAARAVAAQAQDLGSLIGLFVSREHGPVHFYMHLASEIAEVYAESELYAPALQVFRALADQFRAEGWSKLTAHALQWVYKCAMSTEDRATAVHAAVELLSPQLGISDSERARLEAELPSMAAGMATVSINMAQIYAPIRCHAQWRHWELGDSETMHFQVAVDCSAMRHGLPLRALTIEFSDPQFNITISGDTDMSVSDVEFAGSYQKARMYNLDGSGSPSVLELQPECVSVFQGTVDFGGADSWRWQNGILAIERVTADVASNVDEQERQLRLQLQWPTCAEALLEDNEKVDDSFVENALARIEKQLLGNIGVSRARGSSLVAQGQLKLKLPLPSDDEVPALKRAIRVAGPASSLPPHYKWLRTLQDETKVQWMQLPMPPLIAGSTSEPAFSTYSRCRVLAFPQAEPALAITLPSVKALTPAYYGEAFPVEIEVRNTHSTWQLTDVAVDLQLRVIDPNVESEDDVLVKESSQADAKDSAEHGGLTATPWLQLCQETDDKSAEAVHKMEGISCGDLLPLKSHTFTVYVHFPDAALHGAKRTSTASSVITLQCTARYSSKSQQNTESVSVQAVIPAVRPLCAEVEPMPSHVPAPEHLQSAASASITSSGYVAATAISGTGEYCFRRPMRVRLSNSGPWAVEIKRIALRPPLLDVAGVGTLPLRVQVAASTALEQGTLEAKTSQEQLIWLDIYTSDVVRMPEEVCPGTLEVQWRRFDGATALTRMWLPPLRLVQRCIQVEMSPSEAVAQVGQPMLLKYCLLNATRKVQTVEAAMHAAEGFVFAGPRRATLTLLPGDVGLLRFNVLPLAPLAAPGSADGGAKHVPNLALLGLPSQQARTEKGVPGNATGLGWVLLPRLDVRIADIHRPRSRASSVHSPVSPSATTLRSLANSAVAAVAGTPPPTRELSSLSLDSTAKRSHEAQHKIALLAGLSAEDAASLSPVLAASSADMLPAYMLDEATVAGVESDFEDSDYDTASVQLPSHAVPTDGSATADEIVRYDQSSIFCVP</sequence>
<dbReference type="EMBL" id="JANBUW010000023">
    <property type="protein sequence ID" value="KAJ2850792.1"/>
    <property type="molecule type" value="Genomic_DNA"/>
</dbReference>
<evidence type="ECO:0000256" key="1">
    <source>
        <dbReference type="SAM" id="MobiDB-lite"/>
    </source>
</evidence>
<proteinExistence type="predicted"/>
<comment type="caution">
    <text evidence="3">The sequence shown here is derived from an EMBL/GenBank/DDBJ whole genome shotgun (WGS) entry which is preliminary data.</text>
</comment>
<evidence type="ECO:0000259" key="2">
    <source>
        <dbReference type="Pfam" id="PF11817"/>
    </source>
</evidence>
<dbReference type="PANTHER" id="PTHR14374:SF0">
    <property type="entry name" value="TRAFFICKING PROTEIN PARTICLE COMPLEX SUBUNIT 11"/>
    <property type="match status" value="1"/>
</dbReference>
<dbReference type="OrthoDB" id="6278596at2759"/>
<evidence type="ECO:0000313" key="4">
    <source>
        <dbReference type="Proteomes" id="UP001139887"/>
    </source>
</evidence>
<dbReference type="Proteomes" id="UP001139887">
    <property type="component" value="Unassembled WGS sequence"/>
</dbReference>
<accession>A0A9W8M1U6</accession>
<feature type="domain" description="Trafficking protein particle complex subunit 11" evidence="2">
    <location>
        <begin position="875"/>
        <end position="943"/>
    </location>
</feature>
<protein>
    <recommendedName>
        <fullName evidence="2">Trafficking protein particle complex subunit 11 domain-containing protein</fullName>
    </recommendedName>
</protein>
<keyword evidence="4" id="KW-1185">Reference proteome</keyword>
<gene>
    <name evidence="3" type="ORF">IWW36_001607</name>
</gene>
<organism evidence="3 4">
    <name type="scientific">Coemansia brasiliensis</name>
    <dbReference type="NCBI Taxonomy" id="2650707"/>
    <lineage>
        <taxon>Eukaryota</taxon>
        <taxon>Fungi</taxon>
        <taxon>Fungi incertae sedis</taxon>
        <taxon>Zoopagomycota</taxon>
        <taxon>Kickxellomycotina</taxon>
        <taxon>Kickxellomycetes</taxon>
        <taxon>Kickxellales</taxon>
        <taxon>Kickxellaceae</taxon>
        <taxon>Coemansia</taxon>
    </lineage>
</organism>
<feature type="region of interest" description="Disordered" evidence="1">
    <location>
        <begin position="460"/>
        <end position="481"/>
    </location>
</feature>
<evidence type="ECO:0000313" key="3">
    <source>
        <dbReference type="EMBL" id="KAJ2850792.1"/>
    </source>
</evidence>
<feature type="region of interest" description="Disordered" evidence="1">
    <location>
        <begin position="98"/>
        <end position="127"/>
    </location>
</feature>